<dbReference type="EMBL" id="SGPK01000467">
    <property type="protein sequence ID" value="THH03330.1"/>
    <property type="molecule type" value="Genomic_DNA"/>
</dbReference>
<keyword evidence="2" id="KW-1185">Reference proteome</keyword>
<gene>
    <name evidence="1" type="ORF">EW145_g6347</name>
</gene>
<dbReference type="InterPro" id="IPR023213">
    <property type="entry name" value="CAT-like_dom_sf"/>
</dbReference>
<proteinExistence type="predicted"/>
<evidence type="ECO:0000313" key="1">
    <source>
        <dbReference type="EMBL" id="THH03330.1"/>
    </source>
</evidence>
<accession>A0A4S4L1L2</accession>
<sequence length="529" mass="59376">MSTRDFLFHKTDANVYVRKCFGVESFTCGTEMVYDGTSHVVATIAVAFPSAPPRKDLEQHVQHAMVLLRHLIPGIACKTFVTPGPEGRSNFAFRYTVPTSLDEVYSWAKDVTFFDDGIQELHAKNSQMNEQHWWHSVDDHYNLELHVSPLAKGWQFSLTMPHCTADARGMLMMLNYFFDFLAAILEGRPQLLSELEWGKEVERLTPPGPFITTLANTGVSPTLPDPTSLVTLLTGSGKAEHGTESVPAQIKASKYWFVPPVDLGETKEGVSRIVRFSSITTAKLHATSKKNNRTITQVVTALQTIAQVEVSLQIASQVSEEQYKEVLDSFYEATHYLIPWNVIDQRSKLFPEECNTFSSLMSTPLQSMDGVELDFPMSPIRGMLRIDKAAKIVQRKVDMTAFWDGLVASIAQAWGDVDKSADAYFLRHCAMEFSETPKNYDNNFPTISSIGDTGRLGIFDSYRPGKHNQSLTIEDIIISMRTRIYALSSTILEYDDKLSCLFSTAGKSMTDESMKLFTDVFEEWTAAIL</sequence>
<dbReference type="AlphaFoldDB" id="A0A4S4L1L2"/>
<protein>
    <recommendedName>
        <fullName evidence="3">Condensation domain-containing protein</fullName>
    </recommendedName>
</protein>
<comment type="caution">
    <text evidence="1">The sequence shown here is derived from an EMBL/GenBank/DDBJ whole genome shotgun (WGS) entry which is preliminary data.</text>
</comment>
<reference evidence="1 2" key="1">
    <citation type="submission" date="2019-02" db="EMBL/GenBank/DDBJ databases">
        <title>Genome sequencing of the rare red list fungi Phellinidium pouzarii.</title>
        <authorList>
            <person name="Buettner E."/>
            <person name="Kellner H."/>
        </authorList>
    </citation>
    <scope>NUCLEOTIDE SEQUENCE [LARGE SCALE GENOMIC DNA]</scope>
    <source>
        <strain evidence="1 2">DSM 108285</strain>
    </source>
</reference>
<organism evidence="1 2">
    <name type="scientific">Phellinidium pouzarii</name>
    <dbReference type="NCBI Taxonomy" id="167371"/>
    <lineage>
        <taxon>Eukaryota</taxon>
        <taxon>Fungi</taxon>
        <taxon>Dikarya</taxon>
        <taxon>Basidiomycota</taxon>
        <taxon>Agaricomycotina</taxon>
        <taxon>Agaricomycetes</taxon>
        <taxon>Hymenochaetales</taxon>
        <taxon>Hymenochaetaceae</taxon>
        <taxon>Phellinidium</taxon>
    </lineage>
</organism>
<evidence type="ECO:0008006" key="3">
    <source>
        <dbReference type="Google" id="ProtNLM"/>
    </source>
</evidence>
<name>A0A4S4L1L2_9AGAM</name>
<dbReference type="OrthoDB" id="3252971at2759"/>
<dbReference type="Gene3D" id="3.30.559.10">
    <property type="entry name" value="Chloramphenicol acetyltransferase-like domain"/>
    <property type="match status" value="1"/>
</dbReference>
<dbReference type="Proteomes" id="UP000308199">
    <property type="component" value="Unassembled WGS sequence"/>
</dbReference>
<evidence type="ECO:0000313" key="2">
    <source>
        <dbReference type="Proteomes" id="UP000308199"/>
    </source>
</evidence>